<dbReference type="PANTHER" id="PTHR34144">
    <property type="entry name" value="CHROMOSOME 8, WHOLE GENOME SHOTGUN SEQUENCE"/>
    <property type="match status" value="1"/>
</dbReference>
<dbReference type="EMBL" id="GL629735">
    <property type="protein sequence ID" value="EFX06014.1"/>
    <property type="molecule type" value="Genomic_DNA"/>
</dbReference>
<protein>
    <submittedName>
        <fullName evidence="1">Alpha-mannosyltransferase</fullName>
    </submittedName>
</protein>
<dbReference type="Proteomes" id="UP000007796">
    <property type="component" value="Unassembled WGS sequence"/>
</dbReference>
<accession>F0X900</accession>
<keyword evidence="1" id="KW-0808">Transferase</keyword>
<dbReference type="AlphaFoldDB" id="F0X900"/>
<sequence length="437" mass="48833">MRRKYLFAGQVGFLLIIVTTLYFEGHKLARLRPVRPFSTAGNNASADAVSTQPTPSAPVAFQPTGTGVFSAESLTSYVNAILDPESKVLPRLECPKIAGSSRYASLQKRSESWTRDDKQTEVIYFFAIDLREVVGLLPRLLGSVVEVVRFLGPEKCALSIVEGNSRDGTLEVLEALRPSLDALATTYYLQSSDVDPLKGDRITRLAELRDMALQPLRDEGGQRYSAKTTVIFLNDVAACPEDILELVHQRQVLGADMVCGLDWVYVGRDPTFYDVWVARGMGGDSFFEIPPDGNWNSAWNLFWNDDDGRSGYFEHHPFQVFSCWNGGAVFTAAPIVDGTIRFRGPSEGECKQGEPQLFCKDMWYHGYGKIAVVPTVNFEYSDDRAKQIKELKGYTSQFATVDAPNDKIDWKAEPPAMVKCIPSYEEQSFRPWDEALE</sequence>
<dbReference type="GO" id="GO:0016757">
    <property type="term" value="F:glycosyltransferase activity"/>
    <property type="evidence" value="ECO:0007669"/>
    <property type="project" value="UniProtKB-KW"/>
</dbReference>
<proteinExistence type="predicted"/>
<organism evidence="2">
    <name type="scientific">Grosmannia clavigera (strain kw1407 / UAMH 11150)</name>
    <name type="common">Blue stain fungus</name>
    <name type="synonym">Graphiocladiella clavigera</name>
    <dbReference type="NCBI Taxonomy" id="655863"/>
    <lineage>
        <taxon>Eukaryota</taxon>
        <taxon>Fungi</taxon>
        <taxon>Dikarya</taxon>
        <taxon>Ascomycota</taxon>
        <taxon>Pezizomycotina</taxon>
        <taxon>Sordariomycetes</taxon>
        <taxon>Sordariomycetidae</taxon>
        <taxon>Ophiostomatales</taxon>
        <taxon>Ophiostomataceae</taxon>
        <taxon>Leptographium</taxon>
    </lineage>
</organism>
<gene>
    <name evidence="1" type="ORF">CMQ_4083</name>
</gene>
<dbReference type="RefSeq" id="XP_014175496.1">
    <property type="nucleotide sequence ID" value="XM_014320021.1"/>
</dbReference>
<dbReference type="GeneID" id="25977255"/>
<dbReference type="PANTHER" id="PTHR34144:SF5">
    <property type="entry name" value="ALPHA-1,3-MANNOSYLTRANSFERASE CMT1"/>
    <property type="match status" value="1"/>
</dbReference>
<dbReference type="OrthoDB" id="262547at2759"/>
<dbReference type="eggNOG" id="ENOG502QRBX">
    <property type="taxonomic scope" value="Eukaryota"/>
</dbReference>
<reference evidence="1 2" key="1">
    <citation type="journal article" date="2011" name="Proc. Natl. Acad. Sci. U.S.A.">
        <title>Genome and transcriptome analyses of the mountain pine beetle-fungal symbiont Grosmannia clavigera, a lodgepole pine pathogen.</title>
        <authorList>
            <person name="DiGuistini S."/>
            <person name="Wang Y."/>
            <person name="Liao N.Y."/>
            <person name="Taylor G."/>
            <person name="Tanguay P."/>
            <person name="Feau N."/>
            <person name="Henrissat B."/>
            <person name="Chan S.K."/>
            <person name="Hesse-Orce U."/>
            <person name="Alamouti S.M."/>
            <person name="Tsui C.K.M."/>
            <person name="Docking R.T."/>
            <person name="Levasseur A."/>
            <person name="Haridas S."/>
            <person name="Robertson G."/>
            <person name="Birol I."/>
            <person name="Holt R.A."/>
            <person name="Marra M.A."/>
            <person name="Hamelin R.C."/>
            <person name="Hirst M."/>
            <person name="Jones S.J.M."/>
            <person name="Bohlmann J."/>
            <person name="Breuil C."/>
        </authorList>
    </citation>
    <scope>NUCLEOTIDE SEQUENCE [LARGE SCALE GENOMIC DNA]</scope>
    <source>
        <strain evidence="2">kw1407 / UAMH 11150</strain>
    </source>
</reference>
<dbReference type="Pfam" id="PF11735">
    <property type="entry name" value="CAP59_mtransfer"/>
    <property type="match status" value="1"/>
</dbReference>
<evidence type="ECO:0000313" key="2">
    <source>
        <dbReference type="Proteomes" id="UP000007796"/>
    </source>
</evidence>
<dbReference type="InterPro" id="IPR021047">
    <property type="entry name" value="Mannosyltransferase_CMT1"/>
</dbReference>
<dbReference type="InParanoid" id="F0X900"/>
<evidence type="ECO:0000313" key="1">
    <source>
        <dbReference type="EMBL" id="EFX06014.1"/>
    </source>
</evidence>
<keyword evidence="1" id="KW-0328">Glycosyltransferase</keyword>
<dbReference type="HOGENOM" id="CLU_036740_1_0_1"/>
<keyword evidence="2" id="KW-1185">Reference proteome</keyword>
<name>F0X900_GROCL</name>